<name>A0A4R6RT15_LABRH</name>
<protein>
    <recommendedName>
        <fullName evidence="4">Mce-associated membrane protein</fullName>
    </recommendedName>
</protein>
<keyword evidence="3" id="KW-1185">Reference proteome</keyword>
<organism evidence="2 3">
    <name type="scientific">Labedaea rhizosphaerae</name>
    <dbReference type="NCBI Taxonomy" id="598644"/>
    <lineage>
        <taxon>Bacteria</taxon>
        <taxon>Bacillati</taxon>
        <taxon>Actinomycetota</taxon>
        <taxon>Actinomycetes</taxon>
        <taxon>Pseudonocardiales</taxon>
        <taxon>Pseudonocardiaceae</taxon>
        <taxon>Labedaea</taxon>
    </lineage>
</organism>
<dbReference type="AlphaFoldDB" id="A0A4R6RT15"/>
<gene>
    <name evidence="2" type="ORF">EV186_11196</name>
</gene>
<sequence>MGKAFRVSSIVLLVAFLAGCTESASGAPVMPPNRAGVDTATCQQVLDMVRDDLETVFPMVAQSTPGNRPELVRQRLVGAGENDVTAVMTDYLNHTKVDEVADVDAAVVRLTGDHASVLVFGWLVEDPTGANFRQEVTMLIGLDRLAGTWRISRVSLDPTEAPLAGGPGPAPDAQIAERDAAVSAAVTLATRLTEFDASDPEASYDKWFKASVEPLTTKLRTAREEFPPGDAVTVTVSPRPIVAPVYVRPGDASLLVSLYTHNSQGSALQALRIQVVRVEDGSWRAADLTQLHAVGGGS</sequence>
<evidence type="ECO:0000313" key="2">
    <source>
        <dbReference type="EMBL" id="TDP89970.1"/>
    </source>
</evidence>
<evidence type="ECO:0000313" key="3">
    <source>
        <dbReference type="Proteomes" id="UP000295444"/>
    </source>
</evidence>
<comment type="caution">
    <text evidence="2">The sequence shown here is derived from an EMBL/GenBank/DDBJ whole genome shotgun (WGS) entry which is preliminary data.</text>
</comment>
<keyword evidence="1" id="KW-0732">Signal</keyword>
<feature type="signal peptide" evidence="1">
    <location>
        <begin position="1"/>
        <end position="26"/>
    </location>
</feature>
<feature type="chain" id="PRO_5039357929" description="Mce-associated membrane protein" evidence="1">
    <location>
        <begin position="27"/>
        <end position="298"/>
    </location>
</feature>
<dbReference type="RefSeq" id="WP_133854246.1">
    <property type="nucleotide sequence ID" value="NZ_SNXZ01000011.1"/>
</dbReference>
<dbReference type="PROSITE" id="PS51257">
    <property type="entry name" value="PROKAR_LIPOPROTEIN"/>
    <property type="match status" value="1"/>
</dbReference>
<reference evidence="2 3" key="1">
    <citation type="submission" date="2019-03" db="EMBL/GenBank/DDBJ databases">
        <title>Genomic Encyclopedia of Type Strains, Phase IV (KMG-IV): sequencing the most valuable type-strain genomes for metagenomic binning, comparative biology and taxonomic classification.</title>
        <authorList>
            <person name="Goeker M."/>
        </authorList>
    </citation>
    <scope>NUCLEOTIDE SEQUENCE [LARGE SCALE GENOMIC DNA]</scope>
    <source>
        <strain evidence="2 3">DSM 45361</strain>
    </source>
</reference>
<proteinExistence type="predicted"/>
<evidence type="ECO:0008006" key="4">
    <source>
        <dbReference type="Google" id="ProtNLM"/>
    </source>
</evidence>
<dbReference type="Proteomes" id="UP000295444">
    <property type="component" value="Unassembled WGS sequence"/>
</dbReference>
<evidence type="ECO:0000256" key="1">
    <source>
        <dbReference type="SAM" id="SignalP"/>
    </source>
</evidence>
<accession>A0A4R6RT15</accession>
<dbReference type="OrthoDB" id="3174560at2"/>
<dbReference type="EMBL" id="SNXZ01000011">
    <property type="protein sequence ID" value="TDP89970.1"/>
    <property type="molecule type" value="Genomic_DNA"/>
</dbReference>